<gene>
    <name evidence="5" type="ORF">C2869_05850</name>
</gene>
<dbReference type="Proteomes" id="UP000244441">
    <property type="component" value="Chromosome"/>
</dbReference>
<dbReference type="RefSeq" id="WP_108602061.1">
    <property type="nucleotide sequence ID" value="NZ_CP026604.1"/>
</dbReference>
<dbReference type="SUPFAM" id="SSF48208">
    <property type="entry name" value="Six-hairpin glycosidases"/>
    <property type="match status" value="1"/>
</dbReference>
<dbReference type="KEGG" id="cate:C2869_05850"/>
<evidence type="ECO:0000313" key="5">
    <source>
        <dbReference type="EMBL" id="AWB65990.1"/>
    </source>
</evidence>
<dbReference type="Pfam" id="PF07221">
    <property type="entry name" value="GlcNAc_2-epim"/>
    <property type="match status" value="1"/>
</dbReference>
<protein>
    <recommendedName>
        <fullName evidence="4">Cellobiose 2-epimerase</fullName>
        <shortName evidence="4">CE</shortName>
        <ecNumber evidence="4">5.1.3.11</ecNumber>
    </recommendedName>
</protein>
<dbReference type="EMBL" id="CP026604">
    <property type="protein sequence ID" value="AWB65990.1"/>
    <property type="molecule type" value="Genomic_DNA"/>
</dbReference>
<reference evidence="5 6" key="1">
    <citation type="submission" date="2018-01" db="EMBL/GenBank/DDBJ databases">
        <title>Genome sequence of a Cantenovulum-like bacteria.</title>
        <authorList>
            <person name="Tan W.R."/>
            <person name="Lau N.-S."/>
            <person name="Go F."/>
            <person name="Amirul A.-A.A."/>
        </authorList>
    </citation>
    <scope>NUCLEOTIDE SEQUENCE [LARGE SCALE GENOMIC DNA]</scope>
    <source>
        <strain evidence="5 6">CCB-QB4</strain>
    </source>
</reference>
<dbReference type="OrthoDB" id="5141876at2"/>
<comment type="function">
    <text evidence="4">Catalyzes the reversible epimerization of cellobiose to 4-O-beta-D-glucopyranosyl-D-mannose (Glc-Man).</text>
</comment>
<comment type="similarity">
    <text evidence="4">Belongs to the cellobiose 2-epimerase family.</text>
</comment>
<dbReference type="PANTHER" id="PTHR15108">
    <property type="entry name" value="N-ACYLGLUCOSAMINE-2-EPIMERASE"/>
    <property type="match status" value="1"/>
</dbReference>
<comment type="similarity">
    <text evidence="2">Belongs to the N-acylglucosamine 2-epimerase family.</text>
</comment>
<name>A0A2S0VPI1_9ALTE</name>
<dbReference type="AlphaFoldDB" id="A0A2S0VPI1"/>
<keyword evidence="3 4" id="KW-0413">Isomerase</keyword>
<evidence type="ECO:0000256" key="3">
    <source>
        <dbReference type="ARBA" id="ARBA00023235"/>
    </source>
</evidence>
<dbReference type="EC" id="5.1.3.11" evidence="4"/>
<dbReference type="InterPro" id="IPR012341">
    <property type="entry name" value="6hp_glycosidase-like_sf"/>
</dbReference>
<dbReference type="GO" id="GO:0047736">
    <property type="term" value="F:cellobiose epimerase activity"/>
    <property type="evidence" value="ECO:0007669"/>
    <property type="project" value="UniProtKB-UniRule"/>
</dbReference>
<dbReference type="Gene3D" id="1.50.10.10">
    <property type="match status" value="1"/>
</dbReference>
<dbReference type="InterPro" id="IPR008928">
    <property type="entry name" value="6-hairpin_glycosidase_sf"/>
</dbReference>
<evidence type="ECO:0000256" key="2">
    <source>
        <dbReference type="ARBA" id="ARBA00008558"/>
    </source>
</evidence>
<organism evidence="5 6">
    <name type="scientific">Saccharobesus litoralis</name>
    <dbReference type="NCBI Taxonomy" id="2172099"/>
    <lineage>
        <taxon>Bacteria</taxon>
        <taxon>Pseudomonadati</taxon>
        <taxon>Pseudomonadota</taxon>
        <taxon>Gammaproteobacteria</taxon>
        <taxon>Alteromonadales</taxon>
        <taxon>Alteromonadaceae</taxon>
        <taxon>Saccharobesus</taxon>
    </lineage>
</organism>
<evidence type="ECO:0000313" key="6">
    <source>
        <dbReference type="Proteomes" id="UP000244441"/>
    </source>
</evidence>
<dbReference type="HAMAP" id="MF_00929">
    <property type="entry name" value="Cellobiose_2_epim"/>
    <property type="match status" value="1"/>
</dbReference>
<keyword evidence="6" id="KW-1185">Reference proteome</keyword>
<dbReference type="GO" id="GO:0005975">
    <property type="term" value="P:carbohydrate metabolic process"/>
    <property type="evidence" value="ECO:0007669"/>
    <property type="project" value="InterPro"/>
</dbReference>
<sequence length="405" mass="46449">MLQPVSTQLETLKQEFATELQNITDWWYDNTQDNEQGGFIGEVSHNGERIHKANKGIILNTRLLWYFSEAAYFTGCDKAKAMADRAFDYLLTYFDDKELGGVVWELDYQGNLVDGKKQTYAQSFAIYGLSSYYQLTKNQTAIDKALAYFDLLEAKTHDDNRGGYLEAFSREWQEIEDMRLSEKDANLPKTMNTHLHVLEAYANLQKIYPTNKVAGALKRLIGYFQGSIVDHSSYHLRLFMCRNWGDHSEAYSYGHDIEASWLIHKSLKALKHPATTVQVMPTVIKLAETCLAEGIGEHGQVLDEIDISTGKVHAESCWWIQAEAIVGFLNAYQATGNQAFFDAVIDIWQFTKKYHIDAENGEWHWLSTLDQDDNYDIYKAGFWKGPYHNGRAMMEAIKLLKSIHL</sequence>
<accession>A0A2S0VPI1</accession>
<comment type="catalytic activity">
    <reaction evidence="1 4">
        <text>D-cellobiose = beta-D-glucosyl-(1-&gt;4)-D-mannopyranose</text>
        <dbReference type="Rhea" id="RHEA:23384"/>
        <dbReference type="ChEBI" id="CHEBI:17057"/>
        <dbReference type="ChEBI" id="CHEBI:47931"/>
        <dbReference type="EC" id="5.1.3.11"/>
    </reaction>
</comment>
<evidence type="ECO:0000256" key="1">
    <source>
        <dbReference type="ARBA" id="ARBA00001470"/>
    </source>
</evidence>
<evidence type="ECO:0000256" key="4">
    <source>
        <dbReference type="HAMAP-Rule" id="MF_00929"/>
    </source>
</evidence>
<dbReference type="InterPro" id="IPR010819">
    <property type="entry name" value="AGE/CE"/>
</dbReference>
<dbReference type="InterPro" id="IPR028584">
    <property type="entry name" value="Cellobiose_2_epim"/>
</dbReference>
<proteinExistence type="inferred from homology"/>